<proteinExistence type="inferred from homology"/>
<dbReference type="InterPro" id="IPR007712">
    <property type="entry name" value="RelE/ParE_toxin"/>
</dbReference>
<name>A0A1G1WC71_9BACT</name>
<evidence type="ECO:0008006" key="5">
    <source>
        <dbReference type="Google" id="ProtNLM"/>
    </source>
</evidence>
<protein>
    <recommendedName>
        <fullName evidence="5">Plasmid stabilization protein</fullName>
    </recommendedName>
</protein>
<dbReference type="Proteomes" id="UP000176389">
    <property type="component" value="Unassembled WGS sequence"/>
</dbReference>
<dbReference type="Pfam" id="PF05016">
    <property type="entry name" value="ParE_toxin"/>
    <property type="match status" value="1"/>
</dbReference>
<dbReference type="Gene3D" id="3.30.2310.20">
    <property type="entry name" value="RelE-like"/>
    <property type="match status" value="1"/>
</dbReference>
<evidence type="ECO:0000256" key="1">
    <source>
        <dbReference type="ARBA" id="ARBA00006226"/>
    </source>
</evidence>
<dbReference type="STRING" id="1802596.A2Z11_02905"/>
<dbReference type="EMBL" id="MHCS01000048">
    <property type="protein sequence ID" value="OGY25288.1"/>
    <property type="molecule type" value="Genomic_DNA"/>
</dbReference>
<comment type="similarity">
    <text evidence="1">Belongs to the RelE toxin family.</text>
</comment>
<comment type="caution">
    <text evidence="3">The sequence shown here is derived from an EMBL/GenBank/DDBJ whole genome shotgun (WGS) entry which is preliminary data.</text>
</comment>
<keyword evidence="2" id="KW-1277">Toxin-antitoxin system</keyword>
<dbReference type="SUPFAM" id="SSF143011">
    <property type="entry name" value="RelE-like"/>
    <property type="match status" value="1"/>
</dbReference>
<organism evidence="3 4">
    <name type="scientific">Candidatus Woykebacteria bacterium RBG_16_43_9</name>
    <dbReference type="NCBI Taxonomy" id="1802596"/>
    <lineage>
        <taxon>Bacteria</taxon>
        <taxon>Candidatus Woykeibacteriota</taxon>
    </lineage>
</organism>
<dbReference type="PANTHER" id="PTHR35601">
    <property type="entry name" value="TOXIN RELE"/>
    <property type="match status" value="1"/>
</dbReference>
<evidence type="ECO:0000313" key="4">
    <source>
        <dbReference type="Proteomes" id="UP000176389"/>
    </source>
</evidence>
<evidence type="ECO:0000313" key="3">
    <source>
        <dbReference type="EMBL" id="OGY25288.1"/>
    </source>
</evidence>
<gene>
    <name evidence="3" type="ORF">A2Z11_02905</name>
</gene>
<evidence type="ECO:0000256" key="2">
    <source>
        <dbReference type="ARBA" id="ARBA00022649"/>
    </source>
</evidence>
<dbReference type="AlphaFoldDB" id="A0A1G1WC71"/>
<dbReference type="InterPro" id="IPR035093">
    <property type="entry name" value="RelE/ParE_toxin_dom_sf"/>
</dbReference>
<sequence length="85" mass="9815">MYQVIVPPKVVKEISRLDKRYKEAIGARIDSLSTNPLVGKKLDPPFTHLRSLQVGVYRIIYQVNKQNETIYVSTSGHRGKVYKRK</sequence>
<dbReference type="PANTHER" id="PTHR35601:SF1">
    <property type="entry name" value="TOXIN RELE"/>
    <property type="match status" value="1"/>
</dbReference>
<reference evidence="3 4" key="1">
    <citation type="journal article" date="2016" name="Nat. Commun.">
        <title>Thousands of microbial genomes shed light on interconnected biogeochemical processes in an aquifer system.</title>
        <authorList>
            <person name="Anantharaman K."/>
            <person name="Brown C.T."/>
            <person name="Hug L.A."/>
            <person name="Sharon I."/>
            <person name="Castelle C.J."/>
            <person name="Probst A.J."/>
            <person name="Thomas B.C."/>
            <person name="Singh A."/>
            <person name="Wilkins M.J."/>
            <person name="Karaoz U."/>
            <person name="Brodie E.L."/>
            <person name="Williams K.H."/>
            <person name="Hubbard S.S."/>
            <person name="Banfield J.F."/>
        </authorList>
    </citation>
    <scope>NUCLEOTIDE SEQUENCE [LARGE SCALE GENOMIC DNA]</scope>
</reference>
<accession>A0A1G1WC71</accession>